<reference evidence="1 2" key="1">
    <citation type="submission" date="2016-10" db="EMBL/GenBank/DDBJ databases">
        <title>Comparative genomics of Bacillus thuringiensis reveals a path to pathogens against multiple invertebrate hosts.</title>
        <authorList>
            <person name="Zheng J."/>
            <person name="Gao Q."/>
            <person name="Liu H."/>
            <person name="Peng D."/>
            <person name="Ruan L."/>
            <person name="Sun M."/>
        </authorList>
    </citation>
    <scope>NUCLEOTIDE SEQUENCE [LARGE SCALE GENOMIC DNA]</scope>
    <source>
        <strain evidence="1">BGSC 4BM1</strain>
    </source>
</reference>
<organism evidence="1 2">
    <name type="scientific">Bacillus thuringiensis serovar navarrensis</name>
    <dbReference type="NCBI Taxonomy" id="339658"/>
    <lineage>
        <taxon>Bacteria</taxon>
        <taxon>Bacillati</taxon>
        <taxon>Bacillota</taxon>
        <taxon>Bacilli</taxon>
        <taxon>Bacillales</taxon>
        <taxon>Bacillaceae</taxon>
        <taxon>Bacillus</taxon>
        <taxon>Bacillus cereus group</taxon>
    </lineage>
</organism>
<dbReference type="AlphaFoldDB" id="A0A243ABI7"/>
<evidence type="ECO:0000313" key="2">
    <source>
        <dbReference type="Proteomes" id="UP000194860"/>
    </source>
</evidence>
<accession>A0A243ABI7</accession>
<dbReference type="EMBL" id="NFDG01000119">
    <property type="protein sequence ID" value="OTY16379.1"/>
    <property type="molecule type" value="Genomic_DNA"/>
</dbReference>
<gene>
    <name evidence="1" type="ORF">BK732_15145</name>
</gene>
<comment type="caution">
    <text evidence="1">The sequence shown here is derived from an EMBL/GenBank/DDBJ whole genome shotgun (WGS) entry which is preliminary data.</text>
</comment>
<protein>
    <submittedName>
        <fullName evidence="1">Uncharacterized protein</fullName>
    </submittedName>
</protein>
<dbReference type="Proteomes" id="UP000194860">
    <property type="component" value="Unassembled WGS sequence"/>
</dbReference>
<evidence type="ECO:0000313" key="1">
    <source>
        <dbReference type="EMBL" id="OTY16379.1"/>
    </source>
</evidence>
<proteinExistence type="predicted"/>
<sequence length="155" mass="18214">MMIKKFHGRMRNVSNLKLQSEVLLLSSYCKILNELFHVQRELTLPKTIVYTYLIKKEDVENFKIYNAKNTKDLMYKSLSILAGDEYFFYELKYIIMAIDLLVKNDILHFGNGILYVLEDKYSSGEFESNTFLIKAIKESEKISDKQFLKEVLSSV</sequence>
<name>A0A243ABI7_BACTU</name>